<accession>A0ABN7T399</accession>
<dbReference type="InterPro" id="IPR046347">
    <property type="entry name" value="bZIP_sf"/>
</dbReference>
<sequence length="137" mass="16064">MSEKNMKKDGEKDTVIFKVPPVPPLKNKERSSYVNFRERNNIAVKKCRFKKREHLRQLREEAILAVESALVKDSKAVARIKDLLKYNDRSRKKTVQKNESERKKFQRSEILYFPKESPQGPPIVISIPEDLSQLEPN</sequence>
<dbReference type="Gene3D" id="1.20.5.170">
    <property type="match status" value="1"/>
</dbReference>
<dbReference type="EMBL" id="OU015567">
    <property type="protein sequence ID" value="CAG5111966.1"/>
    <property type="molecule type" value="Genomic_DNA"/>
</dbReference>
<feature type="region of interest" description="Disordered" evidence="1">
    <location>
        <begin position="1"/>
        <end position="21"/>
    </location>
</feature>
<protein>
    <submittedName>
        <fullName evidence="2">Oidioi.mRNA.OKI2018_I69.chr2.g6231.t1.cds</fullName>
    </submittedName>
</protein>
<proteinExistence type="predicted"/>
<gene>
    <name evidence="2" type="ORF">OKIOD_LOCUS14996</name>
</gene>
<name>A0ABN7T399_OIKDI</name>
<dbReference type="SUPFAM" id="SSF57959">
    <property type="entry name" value="Leucine zipper domain"/>
    <property type="match status" value="1"/>
</dbReference>
<reference evidence="2 3" key="1">
    <citation type="submission" date="2021-04" db="EMBL/GenBank/DDBJ databases">
        <authorList>
            <person name="Bliznina A."/>
        </authorList>
    </citation>
    <scope>NUCLEOTIDE SEQUENCE [LARGE SCALE GENOMIC DNA]</scope>
</reference>
<evidence type="ECO:0000313" key="2">
    <source>
        <dbReference type="EMBL" id="CAG5111966.1"/>
    </source>
</evidence>
<feature type="compositionally biased region" description="Basic and acidic residues" evidence="1">
    <location>
        <begin position="1"/>
        <end position="15"/>
    </location>
</feature>
<evidence type="ECO:0000256" key="1">
    <source>
        <dbReference type="SAM" id="MobiDB-lite"/>
    </source>
</evidence>
<keyword evidence="3" id="KW-1185">Reference proteome</keyword>
<evidence type="ECO:0000313" key="3">
    <source>
        <dbReference type="Proteomes" id="UP001158576"/>
    </source>
</evidence>
<dbReference type="Proteomes" id="UP001158576">
    <property type="component" value="Chromosome 2"/>
</dbReference>
<organism evidence="2 3">
    <name type="scientific">Oikopleura dioica</name>
    <name type="common">Tunicate</name>
    <dbReference type="NCBI Taxonomy" id="34765"/>
    <lineage>
        <taxon>Eukaryota</taxon>
        <taxon>Metazoa</taxon>
        <taxon>Chordata</taxon>
        <taxon>Tunicata</taxon>
        <taxon>Appendicularia</taxon>
        <taxon>Copelata</taxon>
        <taxon>Oikopleuridae</taxon>
        <taxon>Oikopleura</taxon>
    </lineage>
</organism>
<feature type="region of interest" description="Disordered" evidence="1">
    <location>
        <begin position="115"/>
        <end position="137"/>
    </location>
</feature>